<dbReference type="Proteomes" id="UP000050454">
    <property type="component" value="Unassembled WGS sequence"/>
</dbReference>
<dbReference type="PANTHER" id="PTHR43630">
    <property type="entry name" value="POLY-BETA-1,6-N-ACETYL-D-GLUCOSAMINE SYNTHASE"/>
    <property type="match status" value="1"/>
</dbReference>
<dbReference type="OrthoDB" id="9815923at2"/>
<proteinExistence type="inferred from homology"/>
<evidence type="ECO:0000259" key="3">
    <source>
        <dbReference type="Pfam" id="PF00535"/>
    </source>
</evidence>
<dbReference type="SUPFAM" id="SSF53448">
    <property type="entry name" value="Nucleotide-diphospho-sugar transferases"/>
    <property type="match status" value="1"/>
</dbReference>
<sequence>MSSEKSGSKLPITAIILTYNEEKNIRDCIESVYHWLDEIYVVDSFSTDRTLEIISEYPDVKMVQHDFENYSTQRNWAFQNLDIANDFIFNLDADHRAMPELADELRNHFSIGIPQNINGFMASRRTMFLGRWIKKGGHYPVYHAIIFRKGHGECEQKNYDQHFIIHGESIVLKSNVIDIITESLSTFTERHNKWATLEAAEAIAYSKEMEAGRVKADKEGNPMEYRRYQRMKYYSYPIFLRVFLYFGYRFVLKGGFLEGKQGLVFHFLQGFWFRFLVDAKIWEMKYNQELNESKTGVKR</sequence>
<organism evidence="4 5">
    <name type="scientific">Jiulongibacter sediminis</name>
    <dbReference type="NCBI Taxonomy" id="1605367"/>
    <lineage>
        <taxon>Bacteria</taxon>
        <taxon>Pseudomonadati</taxon>
        <taxon>Bacteroidota</taxon>
        <taxon>Cytophagia</taxon>
        <taxon>Cytophagales</taxon>
        <taxon>Leadbetterellaceae</taxon>
        <taxon>Jiulongibacter</taxon>
    </lineage>
</organism>
<feature type="transmembrane region" description="Helical" evidence="2">
    <location>
        <begin position="233"/>
        <end position="251"/>
    </location>
</feature>
<keyword evidence="2" id="KW-1133">Transmembrane helix</keyword>
<dbReference type="CDD" id="cd02511">
    <property type="entry name" value="Beta4Glucosyltransferase"/>
    <property type="match status" value="1"/>
</dbReference>
<dbReference type="InterPro" id="IPR001173">
    <property type="entry name" value="Glyco_trans_2-like"/>
</dbReference>
<dbReference type="Gene3D" id="3.90.550.10">
    <property type="entry name" value="Spore Coat Polysaccharide Biosynthesis Protein SpsA, Chain A"/>
    <property type="match status" value="1"/>
</dbReference>
<reference evidence="4 5" key="1">
    <citation type="submission" date="2015-07" db="EMBL/GenBank/DDBJ databases">
        <title>The draft genome sequence of Leadbetterella sp. JN14-9.</title>
        <authorList>
            <person name="Liu Y."/>
            <person name="Du J."/>
            <person name="Shao Z."/>
        </authorList>
    </citation>
    <scope>NUCLEOTIDE SEQUENCE [LARGE SCALE GENOMIC DNA]</scope>
    <source>
        <strain evidence="4 5">JN14-9</strain>
    </source>
</reference>
<dbReference type="EMBL" id="LGTQ01000005">
    <property type="protein sequence ID" value="KPM49851.1"/>
    <property type="molecule type" value="Genomic_DNA"/>
</dbReference>
<comment type="similarity">
    <text evidence="1">Belongs to the glycosyltransferase 2 family. WaaE/KdtX subfamily.</text>
</comment>
<accession>A0A0P7BRE3</accession>
<keyword evidence="5" id="KW-1185">Reference proteome</keyword>
<dbReference type="InterPro" id="IPR029044">
    <property type="entry name" value="Nucleotide-diphossugar_trans"/>
</dbReference>
<feature type="transmembrane region" description="Helical" evidence="2">
    <location>
        <begin position="263"/>
        <end position="282"/>
    </location>
</feature>
<name>A0A0P7BRE3_9BACT</name>
<dbReference type="RefSeq" id="WP_055144338.1">
    <property type="nucleotide sequence ID" value="NZ_JXSZ01000005.1"/>
</dbReference>
<keyword evidence="2" id="KW-0812">Transmembrane</keyword>
<evidence type="ECO:0000256" key="2">
    <source>
        <dbReference type="SAM" id="Phobius"/>
    </source>
</evidence>
<gene>
    <name evidence="4" type="ORF">AFM12_04565</name>
</gene>
<dbReference type="PANTHER" id="PTHR43630:SF2">
    <property type="entry name" value="GLYCOSYLTRANSFERASE"/>
    <property type="match status" value="1"/>
</dbReference>
<dbReference type="STRING" id="1605367.AFM12_04565"/>
<comment type="caution">
    <text evidence="4">The sequence shown here is derived from an EMBL/GenBank/DDBJ whole genome shotgun (WGS) entry which is preliminary data.</text>
</comment>
<evidence type="ECO:0000313" key="5">
    <source>
        <dbReference type="Proteomes" id="UP000050454"/>
    </source>
</evidence>
<evidence type="ECO:0000256" key="1">
    <source>
        <dbReference type="ARBA" id="ARBA00038494"/>
    </source>
</evidence>
<feature type="domain" description="Glycosyltransferase 2-like" evidence="3">
    <location>
        <begin position="14"/>
        <end position="109"/>
    </location>
</feature>
<evidence type="ECO:0000313" key="4">
    <source>
        <dbReference type="EMBL" id="KPM49851.1"/>
    </source>
</evidence>
<protein>
    <submittedName>
        <fullName evidence="4">SpsA</fullName>
    </submittedName>
</protein>
<keyword evidence="2" id="KW-0472">Membrane</keyword>
<dbReference type="PATRIC" id="fig|1605367.3.peg.2263"/>
<dbReference type="Pfam" id="PF00535">
    <property type="entry name" value="Glycos_transf_2"/>
    <property type="match status" value="1"/>
</dbReference>
<dbReference type="AlphaFoldDB" id="A0A0P7BRE3"/>